<evidence type="ECO:0000313" key="3">
    <source>
        <dbReference type="EMBL" id="OPX55811.1"/>
    </source>
</evidence>
<organism evidence="3 4">
    <name type="scientific">Oceanospirillum multiglobuliferum</name>
    <dbReference type="NCBI Taxonomy" id="64969"/>
    <lineage>
        <taxon>Bacteria</taxon>
        <taxon>Pseudomonadati</taxon>
        <taxon>Pseudomonadota</taxon>
        <taxon>Gammaproteobacteria</taxon>
        <taxon>Oceanospirillales</taxon>
        <taxon>Oceanospirillaceae</taxon>
        <taxon>Oceanospirillum</taxon>
    </lineage>
</organism>
<dbReference type="EMBL" id="MTSM01000006">
    <property type="protein sequence ID" value="OPX55811.1"/>
    <property type="molecule type" value="Genomic_DNA"/>
</dbReference>
<evidence type="ECO:0000313" key="4">
    <source>
        <dbReference type="Proteomes" id="UP000191418"/>
    </source>
</evidence>
<dbReference type="STRING" id="64969.SAMN02745127_00971"/>
<evidence type="ECO:0000256" key="1">
    <source>
        <dbReference type="SAM" id="MobiDB-lite"/>
    </source>
</evidence>
<dbReference type="OrthoDB" id="5766995at2"/>
<proteinExistence type="predicted"/>
<name>A0A1T4N2I3_9GAMM</name>
<comment type="caution">
    <text evidence="3">The sequence shown here is derived from an EMBL/GenBank/DDBJ whole genome shotgun (WGS) entry which is preliminary data.</text>
</comment>
<keyword evidence="2" id="KW-0812">Transmembrane</keyword>
<accession>A0A1T4N2I3</accession>
<gene>
    <name evidence="3" type="ORF">BTE48_06300</name>
</gene>
<evidence type="ECO:0008006" key="5">
    <source>
        <dbReference type="Google" id="ProtNLM"/>
    </source>
</evidence>
<feature type="transmembrane region" description="Helical" evidence="2">
    <location>
        <begin position="20"/>
        <end position="50"/>
    </location>
</feature>
<keyword evidence="4" id="KW-1185">Reference proteome</keyword>
<keyword evidence="2" id="KW-1133">Transmembrane helix</keyword>
<keyword evidence="2" id="KW-0472">Membrane</keyword>
<protein>
    <recommendedName>
        <fullName evidence="5">Lipase</fullName>
    </recommendedName>
</protein>
<dbReference type="RefSeq" id="WP_078744596.1">
    <property type="nucleotide sequence ID" value="NZ_FUXG01000005.1"/>
</dbReference>
<dbReference type="AlphaFoldDB" id="A0A1T4N2I3"/>
<dbReference type="Pfam" id="PF14333">
    <property type="entry name" value="DUF4389"/>
    <property type="match status" value="1"/>
</dbReference>
<dbReference type="Proteomes" id="UP000191418">
    <property type="component" value="Unassembled WGS sequence"/>
</dbReference>
<reference evidence="3 4" key="1">
    <citation type="submission" date="2017-01" db="EMBL/GenBank/DDBJ databases">
        <title>Genome Sequencing of a Marine Spirillum, Oceanospirillum multiglobuliferum ATCC 33336, from Japan.</title>
        <authorList>
            <person name="Carney J.G."/>
            <person name="Trachtenberg A.M."/>
            <person name="Rheaume B.A."/>
            <person name="Linnane J.D."/>
            <person name="Pitts N.L."/>
            <person name="Mykles D.L."/>
            <person name="Maclea K.S."/>
        </authorList>
    </citation>
    <scope>NUCLEOTIDE SEQUENCE [LARGE SCALE GENOMIC DNA]</scope>
    <source>
        <strain evidence="3 4">ATCC 33336</strain>
    </source>
</reference>
<feature type="region of interest" description="Disordered" evidence="1">
    <location>
        <begin position="87"/>
        <end position="111"/>
    </location>
</feature>
<sequence length="111" mass="12690">MSEQEKKTAGIKTEGFWLRIIFMLLFAVAYQIAELLIAISVLLQVIFVALSGEQNLFLRQAGANLSLFTYQVYRYLTFNSEQKPFPFSPWPEGDAPDVDPYQPKPTDSDQH</sequence>
<dbReference type="InterPro" id="IPR025498">
    <property type="entry name" value="DUF4389"/>
</dbReference>
<evidence type="ECO:0000256" key="2">
    <source>
        <dbReference type="SAM" id="Phobius"/>
    </source>
</evidence>